<reference evidence="3" key="1">
    <citation type="submission" date="2016-10" db="EMBL/GenBank/DDBJ databases">
        <authorList>
            <person name="Varghese N."/>
            <person name="Submissions S."/>
        </authorList>
    </citation>
    <scope>NUCLEOTIDE SEQUENCE [LARGE SCALE GENOMIC DNA]</scope>
    <source>
        <strain evidence="3">CGMCC 4.7047</strain>
    </source>
</reference>
<evidence type="ECO:0000313" key="2">
    <source>
        <dbReference type="EMBL" id="SFS87620.1"/>
    </source>
</evidence>
<evidence type="ECO:0008006" key="4">
    <source>
        <dbReference type="Google" id="ProtNLM"/>
    </source>
</evidence>
<feature type="region of interest" description="Disordered" evidence="1">
    <location>
        <begin position="56"/>
        <end position="79"/>
    </location>
</feature>
<name>A0A1I6TEK4_9ACTN</name>
<sequence>MTEPHPALPPVSDALRAQAAKSPGSWIYAIDPHFDPSGRVPPFGIIGAWKADDNGQLTEEFRPNPRYRPSPQARGMKAPTDRLEAAIQLAATGYISDGDMQAALLGSVVYTAPDSPGLRSTEPFTVAIYTSPVHAPSDVPEVQRVLFRDVLTGLPDHAVVKLNPQSPVSAEVAVTDIRRTPES</sequence>
<evidence type="ECO:0000313" key="3">
    <source>
        <dbReference type="Proteomes" id="UP000198873"/>
    </source>
</evidence>
<keyword evidence="3" id="KW-1185">Reference proteome</keyword>
<organism evidence="2 3">
    <name type="scientific">Streptomyces harbinensis</name>
    <dbReference type="NCBI Taxonomy" id="1176198"/>
    <lineage>
        <taxon>Bacteria</taxon>
        <taxon>Bacillati</taxon>
        <taxon>Actinomycetota</taxon>
        <taxon>Actinomycetes</taxon>
        <taxon>Kitasatosporales</taxon>
        <taxon>Streptomycetaceae</taxon>
        <taxon>Streptomyces</taxon>
    </lineage>
</organism>
<gene>
    <name evidence="2" type="ORF">SAMN05444716_104591</name>
</gene>
<dbReference type="Proteomes" id="UP000198873">
    <property type="component" value="Unassembled WGS sequence"/>
</dbReference>
<proteinExistence type="predicted"/>
<dbReference type="RefSeq" id="WP_237751301.1">
    <property type="nucleotide sequence ID" value="NZ_FPAB01000004.1"/>
</dbReference>
<evidence type="ECO:0000256" key="1">
    <source>
        <dbReference type="SAM" id="MobiDB-lite"/>
    </source>
</evidence>
<dbReference type="STRING" id="1176198.SAMN05444716_104591"/>
<protein>
    <recommendedName>
        <fullName evidence="4">Type VII secretion system-associated protein</fullName>
    </recommendedName>
</protein>
<dbReference type="InterPro" id="IPR047659">
    <property type="entry name" value="T7SS_assoc"/>
</dbReference>
<dbReference type="AlphaFoldDB" id="A0A1I6TEK4"/>
<accession>A0A1I6TEK4</accession>
<dbReference type="EMBL" id="FPAB01000004">
    <property type="protein sequence ID" value="SFS87620.1"/>
    <property type="molecule type" value="Genomic_DNA"/>
</dbReference>
<dbReference type="NCBIfam" id="NF033532">
    <property type="entry name" value="lone7para_assoc"/>
    <property type="match status" value="1"/>
</dbReference>